<feature type="region of interest" description="Disordered" evidence="1">
    <location>
        <begin position="210"/>
        <end position="252"/>
    </location>
</feature>
<dbReference type="RefSeq" id="XP_062647378.1">
    <property type="nucleotide sequence ID" value="XM_062791241.1"/>
</dbReference>
<accession>A0AAN6Z3H4</accession>
<dbReference type="GeneID" id="87828010"/>
<keyword evidence="3" id="KW-1185">Reference proteome</keyword>
<dbReference type="InterPro" id="IPR052895">
    <property type="entry name" value="HetReg/Transcr_Mod"/>
</dbReference>
<sequence length="1612" mass="179473">MVKASSLKYVPSNAFADEEGHTLYVGAAHRAGYLALQYPAGIKLLIVHSAAESDLSRHALFATLGVKNCEASEICRLILKAHELPELDPKTLTVDQLVSHAAFLYKALWQPPKTANLWCATTVKDEHCLGRSLYIPGAAEAHLAAANVFAHLQRRFPVVHGGYLKAFPSDSNWPGWLVKNLGLSMAPRMIMPQIDTKPQPVKVLENKGVAADAKPQPPQTSGPQEKQPDRAGTEFEDASAGIPDATPNGQVDPRLLDLNVLANPANAPADTMSDLDRRRRPILHRGPRHVTLLRDRGLQVHLRYARPKASSLMNVDSAKQRPCLAPHHGPQVYLVRGHKPQVHLLCGQQRYKSWTKDTGTNAQDTVAGLSPPANAGNVSAIFNLSEEFTFMFQECHSSDILQLLRDNWKYYAQWVDGPHMKWQDADFLVLSDRLKKDIGARLVMTAKGALPLQDTVLPMIDPDLDQGHLIPALEIEDPLHPEWALLSSFGVLLRPDIHYYLRCLFAISEAADPNVDDVAYVYKQIENRYNGNEGLISVAFWERDIVLIPRHSRSRVPATSVAWTNMRNCVSRNINVDTEYPITYGAGQREYDALLSLRDNSWFITDRPLIHESMHSKLPLLALPVEDLPALEDLTSDEPDATQGSNIDRLAVHSFIQARSQFIRALIPNSRPDKAAVAHQISQMRISIAAETTLTFVLSLPHKDIFGRPVCGQIAQSTTGHFLDVIMTQDCAAADSPPYELVTCIADLCGIKDPRHSPLLFTALSNSSLRSISSTFIQQGIRLEGLVLDESGDSRKTLGRWSRGSSTAVRFRSFRGLNMAGRGDDRRIPMVEFMRADGSGFGAAQLRRLRYEPSAIAGWEEVQFLGELMISRMLQAHLGPDYDPETHWTSRFRSRCGHRLFSGVVHEICAAFTIDEVKIVDKMTAFLIEHGRSGNPGWKEKLRATQPVYHIDVAVSAGGSSSFVITSSQVERMRQLRMPEHAGRSLRGILVLARVSDVYSADLLSVDLFIDPGSLFHSNILSLESNWVLQAALQETDRGSAKRRRRMDAQFAKWAVPTTAQTHASGLATSNVTGDDVLQGVVLHVQNDSDARYRALSYVWGPDRRTHELITPDGAIPITSSLDRALRRYETGRKQQCSGWMQYTSTSRTLAASTYAFLDECEGSNAAIEMLMQVRAISAMFDKRSKRRAHAAPEADDDHDDSSGTDSEYESEGSRPPRINHPTTLSDHDWPAELPRVPPSWWDRPGPPLSDPVCDSVRSFFAGAWFRRAWVIQETVAFSSLRIVCGKWLVDWTDLHMAMETVDRENFRHAESTLRRDRLFALLGLASDGNETEFEPDYDAPLESIVLRFARVFVRQGKGVQLLYRAAGLNSQAHDRFPSWMPNWTAQRPGGLHELYESGNLFPSCGVHQARIKYVPDTDELVAEGYSMDAIKAVSTSSNVPGGWREYFKEVDAMVDSAVLRLTRESREDLKWKVPIACAPYPKLATAEGLDLRLSYQALRKLVDKDQQEFRPGDACLLDKKSAGYVSVLQDTLYGWKFIVTEGGHVGDVPNGAQAGDVIAVLKGARVPFALRKSSARPELFVSLESVMSMASCMVKDCYYQGLLRLNTVYTD</sequence>
<comment type="caution">
    <text evidence="2">The sequence shown here is derived from an EMBL/GenBank/DDBJ whole genome shotgun (WGS) entry which is preliminary data.</text>
</comment>
<evidence type="ECO:0008006" key="4">
    <source>
        <dbReference type="Google" id="ProtNLM"/>
    </source>
</evidence>
<gene>
    <name evidence="2" type="ORF">N657DRAFT_633853</name>
</gene>
<reference evidence="2" key="1">
    <citation type="journal article" date="2023" name="Mol. Phylogenet. Evol.">
        <title>Genome-scale phylogeny and comparative genomics of the fungal order Sordariales.</title>
        <authorList>
            <person name="Hensen N."/>
            <person name="Bonometti L."/>
            <person name="Westerberg I."/>
            <person name="Brannstrom I.O."/>
            <person name="Guillou S."/>
            <person name="Cros-Aarteil S."/>
            <person name="Calhoun S."/>
            <person name="Haridas S."/>
            <person name="Kuo A."/>
            <person name="Mondo S."/>
            <person name="Pangilinan J."/>
            <person name="Riley R."/>
            <person name="LaButti K."/>
            <person name="Andreopoulos B."/>
            <person name="Lipzen A."/>
            <person name="Chen C."/>
            <person name="Yan M."/>
            <person name="Daum C."/>
            <person name="Ng V."/>
            <person name="Clum A."/>
            <person name="Steindorff A."/>
            <person name="Ohm R.A."/>
            <person name="Martin F."/>
            <person name="Silar P."/>
            <person name="Natvig D.O."/>
            <person name="Lalanne C."/>
            <person name="Gautier V."/>
            <person name="Ament-Velasquez S.L."/>
            <person name="Kruys A."/>
            <person name="Hutchinson M.I."/>
            <person name="Powell A.J."/>
            <person name="Barry K."/>
            <person name="Miller A.N."/>
            <person name="Grigoriev I.V."/>
            <person name="Debuchy R."/>
            <person name="Gladieux P."/>
            <person name="Hiltunen Thoren M."/>
            <person name="Johannesson H."/>
        </authorList>
    </citation>
    <scope>NUCLEOTIDE SEQUENCE</scope>
    <source>
        <strain evidence="2">CBS 731.68</strain>
    </source>
</reference>
<evidence type="ECO:0000313" key="3">
    <source>
        <dbReference type="Proteomes" id="UP001302602"/>
    </source>
</evidence>
<evidence type="ECO:0000256" key="1">
    <source>
        <dbReference type="SAM" id="MobiDB-lite"/>
    </source>
</evidence>
<dbReference type="PANTHER" id="PTHR24148">
    <property type="entry name" value="ANKYRIN REPEAT DOMAIN-CONTAINING PROTEIN 39 HOMOLOG-RELATED"/>
    <property type="match status" value="1"/>
</dbReference>
<dbReference type="PANTHER" id="PTHR24148:SF73">
    <property type="entry name" value="HET DOMAIN PROTEIN (AFU_ORTHOLOGUE AFUA_8G01020)"/>
    <property type="match status" value="1"/>
</dbReference>
<name>A0AAN6Z3H4_9PEZI</name>
<protein>
    <recommendedName>
        <fullName evidence="4">Heterokaryon incompatibility domain-containing protein</fullName>
    </recommendedName>
</protein>
<organism evidence="2 3">
    <name type="scientific">Parathielavia appendiculata</name>
    <dbReference type="NCBI Taxonomy" id="2587402"/>
    <lineage>
        <taxon>Eukaryota</taxon>
        <taxon>Fungi</taxon>
        <taxon>Dikarya</taxon>
        <taxon>Ascomycota</taxon>
        <taxon>Pezizomycotina</taxon>
        <taxon>Sordariomycetes</taxon>
        <taxon>Sordariomycetidae</taxon>
        <taxon>Sordariales</taxon>
        <taxon>Chaetomiaceae</taxon>
        <taxon>Parathielavia</taxon>
    </lineage>
</organism>
<proteinExistence type="predicted"/>
<dbReference type="Proteomes" id="UP001302602">
    <property type="component" value="Unassembled WGS sequence"/>
</dbReference>
<feature type="region of interest" description="Disordered" evidence="1">
    <location>
        <begin position="1188"/>
        <end position="1232"/>
    </location>
</feature>
<dbReference type="EMBL" id="MU853228">
    <property type="protein sequence ID" value="KAK4123607.1"/>
    <property type="molecule type" value="Genomic_DNA"/>
</dbReference>
<reference evidence="2" key="2">
    <citation type="submission" date="2023-05" db="EMBL/GenBank/DDBJ databases">
        <authorList>
            <consortium name="Lawrence Berkeley National Laboratory"/>
            <person name="Steindorff A."/>
            <person name="Hensen N."/>
            <person name="Bonometti L."/>
            <person name="Westerberg I."/>
            <person name="Brannstrom I.O."/>
            <person name="Guillou S."/>
            <person name="Cros-Aarteil S."/>
            <person name="Calhoun S."/>
            <person name="Haridas S."/>
            <person name="Kuo A."/>
            <person name="Mondo S."/>
            <person name="Pangilinan J."/>
            <person name="Riley R."/>
            <person name="Labutti K."/>
            <person name="Andreopoulos B."/>
            <person name="Lipzen A."/>
            <person name="Chen C."/>
            <person name="Yanf M."/>
            <person name="Daum C."/>
            <person name="Ng V."/>
            <person name="Clum A."/>
            <person name="Ohm R."/>
            <person name="Martin F."/>
            <person name="Silar P."/>
            <person name="Natvig D."/>
            <person name="Lalanne C."/>
            <person name="Gautier V."/>
            <person name="Ament-Velasquez S.L."/>
            <person name="Kruys A."/>
            <person name="Hutchinson M.I."/>
            <person name="Powell A.J."/>
            <person name="Barry K."/>
            <person name="Miller A.N."/>
            <person name="Grigoriev I.V."/>
            <person name="Debuchy R."/>
            <person name="Gladieux P."/>
            <person name="Thoren M.H."/>
            <person name="Johannesson H."/>
        </authorList>
    </citation>
    <scope>NUCLEOTIDE SEQUENCE</scope>
    <source>
        <strain evidence="2">CBS 731.68</strain>
    </source>
</reference>
<evidence type="ECO:0000313" key="2">
    <source>
        <dbReference type="EMBL" id="KAK4123607.1"/>
    </source>
</evidence>